<sequence length="182" mass="21540">MTKTELLNVAIKIFGLYYFVRFVQHFMEFLFMAFGTNFYDDDQLQGWFIYAGIFLTFLVDFVFAYFAIFRTEYIVSKISRNNEGTLELQTTKTDLLEIALAIISIVAILNSIPDLLSQQVNSIYYHDHKEVEFWTTTMKNHLYQSLFMLAVGIFLLFNSRNFAKWIVNRGERDDKHDENSKR</sequence>
<proteinExistence type="predicted"/>
<evidence type="ECO:0000256" key="1">
    <source>
        <dbReference type="SAM" id="Phobius"/>
    </source>
</evidence>
<feature type="transmembrane region" description="Helical" evidence="1">
    <location>
        <begin position="95"/>
        <end position="112"/>
    </location>
</feature>
<name>A0ABT8LDD6_9BACT</name>
<keyword evidence="1" id="KW-0472">Membrane</keyword>
<keyword evidence="3" id="KW-1185">Reference proteome</keyword>
<feature type="transmembrane region" description="Helical" evidence="1">
    <location>
        <begin position="7"/>
        <end position="27"/>
    </location>
</feature>
<comment type="caution">
    <text evidence="2">The sequence shown here is derived from an EMBL/GenBank/DDBJ whole genome shotgun (WGS) entry which is preliminary data.</text>
</comment>
<evidence type="ECO:0000313" key="2">
    <source>
        <dbReference type="EMBL" id="MDN5215790.1"/>
    </source>
</evidence>
<dbReference type="Proteomes" id="UP001172083">
    <property type="component" value="Unassembled WGS sequence"/>
</dbReference>
<organism evidence="2 3">
    <name type="scientific">Agaribacillus aureus</name>
    <dbReference type="NCBI Taxonomy" id="3051825"/>
    <lineage>
        <taxon>Bacteria</taxon>
        <taxon>Pseudomonadati</taxon>
        <taxon>Bacteroidota</taxon>
        <taxon>Cytophagia</taxon>
        <taxon>Cytophagales</taxon>
        <taxon>Splendidivirgaceae</taxon>
        <taxon>Agaribacillus</taxon>
    </lineage>
</organism>
<dbReference type="EMBL" id="JAUJEB010000007">
    <property type="protein sequence ID" value="MDN5215790.1"/>
    <property type="molecule type" value="Genomic_DNA"/>
</dbReference>
<evidence type="ECO:0000313" key="3">
    <source>
        <dbReference type="Proteomes" id="UP001172083"/>
    </source>
</evidence>
<protein>
    <submittedName>
        <fullName evidence="2">Uncharacterized protein</fullName>
    </submittedName>
</protein>
<accession>A0ABT8LDD6</accession>
<keyword evidence="1" id="KW-1133">Transmembrane helix</keyword>
<dbReference type="RefSeq" id="WP_346761127.1">
    <property type="nucleotide sequence ID" value="NZ_JAUJEB010000007.1"/>
</dbReference>
<keyword evidence="1" id="KW-0812">Transmembrane</keyword>
<feature type="transmembrane region" description="Helical" evidence="1">
    <location>
        <begin position="142"/>
        <end position="159"/>
    </location>
</feature>
<feature type="transmembrane region" description="Helical" evidence="1">
    <location>
        <begin position="47"/>
        <end position="68"/>
    </location>
</feature>
<gene>
    <name evidence="2" type="ORF">QQ020_27175</name>
</gene>
<reference evidence="2" key="1">
    <citation type="submission" date="2023-06" db="EMBL/GenBank/DDBJ databases">
        <title>Genomic of Agaribacillus aureum.</title>
        <authorList>
            <person name="Wang G."/>
        </authorList>
    </citation>
    <scope>NUCLEOTIDE SEQUENCE</scope>
    <source>
        <strain evidence="2">BMA12</strain>
    </source>
</reference>